<keyword evidence="8 9" id="KW-0472">Membrane</keyword>
<evidence type="ECO:0000256" key="7">
    <source>
        <dbReference type="ARBA" id="ARBA00023054"/>
    </source>
</evidence>
<dbReference type="GO" id="GO:0005789">
    <property type="term" value="C:endoplasmic reticulum membrane"/>
    <property type="evidence" value="ECO:0007669"/>
    <property type="project" value="TreeGrafter"/>
</dbReference>
<dbReference type="SUPFAM" id="SSF47661">
    <property type="entry name" value="t-snare proteins"/>
    <property type="match status" value="1"/>
</dbReference>
<dbReference type="GO" id="GO:0000149">
    <property type="term" value="F:SNARE binding"/>
    <property type="evidence" value="ECO:0007669"/>
    <property type="project" value="TreeGrafter"/>
</dbReference>
<dbReference type="GO" id="GO:0031201">
    <property type="term" value="C:SNARE complex"/>
    <property type="evidence" value="ECO:0007669"/>
    <property type="project" value="TreeGrafter"/>
</dbReference>
<evidence type="ECO:0000259" key="10">
    <source>
        <dbReference type="Pfam" id="PF05008"/>
    </source>
</evidence>
<evidence type="ECO:0000313" key="11">
    <source>
        <dbReference type="EnsemblMetazoa" id="SMAR010939-PA"/>
    </source>
</evidence>
<proteinExistence type="inferred from homology"/>
<dbReference type="InterPro" id="IPR010989">
    <property type="entry name" value="SNARE"/>
</dbReference>
<comment type="subcellular location">
    <subcellularLocation>
        <location evidence="1">Membrane</location>
        <topology evidence="1">Single-pass type IV membrane protein</topology>
    </subcellularLocation>
</comment>
<evidence type="ECO:0000256" key="3">
    <source>
        <dbReference type="ARBA" id="ARBA00022448"/>
    </source>
</evidence>
<feature type="transmembrane region" description="Helical" evidence="9">
    <location>
        <begin position="198"/>
        <end position="219"/>
    </location>
</feature>
<dbReference type="OMA" id="YRRVMTN"/>
<evidence type="ECO:0000256" key="8">
    <source>
        <dbReference type="ARBA" id="ARBA00023136"/>
    </source>
</evidence>
<dbReference type="EnsemblMetazoa" id="SMAR010939-RA">
    <property type="protein sequence ID" value="SMAR010939-PA"/>
    <property type="gene ID" value="SMAR010939"/>
</dbReference>
<keyword evidence="6 9" id="KW-1133">Transmembrane helix</keyword>
<dbReference type="AlphaFoldDB" id="T1JB09"/>
<dbReference type="Pfam" id="PF12352">
    <property type="entry name" value="V-SNARE_C"/>
    <property type="match status" value="1"/>
</dbReference>
<comment type="similarity">
    <text evidence="2">Belongs to the VTI1 family.</text>
</comment>
<keyword evidence="4 9" id="KW-0812">Transmembrane</keyword>
<dbReference type="STRING" id="126957.T1JB09"/>
<dbReference type="GO" id="GO:0005794">
    <property type="term" value="C:Golgi apparatus"/>
    <property type="evidence" value="ECO:0007669"/>
    <property type="project" value="TreeGrafter"/>
</dbReference>
<dbReference type="Gene3D" id="1.20.58.400">
    <property type="entry name" value="t-snare proteins"/>
    <property type="match status" value="1"/>
</dbReference>
<dbReference type="EMBL" id="JH432007">
    <property type="status" value="NOT_ANNOTATED_CDS"/>
    <property type="molecule type" value="Genomic_DNA"/>
</dbReference>
<dbReference type="Proteomes" id="UP000014500">
    <property type="component" value="Unassembled WGS sequence"/>
</dbReference>
<reference evidence="12" key="1">
    <citation type="submission" date="2011-05" db="EMBL/GenBank/DDBJ databases">
        <authorList>
            <person name="Richards S.R."/>
            <person name="Qu J."/>
            <person name="Jiang H."/>
            <person name="Jhangiani S.N."/>
            <person name="Agravi P."/>
            <person name="Goodspeed R."/>
            <person name="Gross S."/>
            <person name="Mandapat C."/>
            <person name="Jackson L."/>
            <person name="Mathew T."/>
            <person name="Pu L."/>
            <person name="Thornton R."/>
            <person name="Saada N."/>
            <person name="Wilczek-Boney K.B."/>
            <person name="Lee S."/>
            <person name="Kovar C."/>
            <person name="Wu Y."/>
            <person name="Scherer S.E."/>
            <person name="Worley K.C."/>
            <person name="Muzny D.M."/>
            <person name="Gibbs R."/>
        </authorList>
    </citation>
    <scope>NUCLEOTIDE SEQUENCE</scope>
    <source>
        <strain evidence="12">Brora</strain>
    </source>
</reference>
<evidence type="ECO:0000256" key="9">
    <source>
        <dbReference type="SAM" id="Phobius"/>
    </source>
</evidence>
<protein>
    <recommendedName>
        <fullName evidence="10">Vesicle transport v-SNARE N-terminal domain-containing protein</fullName>
    </recommendedName>
</protein>
<dbReference type="GO" id="GO:0031902">
    <property type="term" value="C:late endosome membrane"/>
    <property type="evidence" value="ECO:0007669"/>
    <property type="project" value="TreeGrafter"/>
</dbReference>
<keyword evidence="5" id="KW-0653">Protein transport</keyword>
<dbReference type="Pfam" id="PF05008">
    <property type="entry name" value="V-SNARE"/>
    <property type="match status" value="1"/>
</dbReference>
<name>T1JB09_STRMM</name>
<evidence type="ECO:0000256" key="1">
    <source>
        <dbReference type="ARBA" id="ARBA00004211"/>
    </source>
</evidence>
<evidence type="ECO:0000256" key="2">
    <source>
        <dbReference type="ARBA" id="ARBA00006108"/>
    </source>
</evidence>
<keyword evidence="3" id="KW-0813">Transport</keyword>
<organism evidence="11 12">
    <name type="scientific">Strigamia maritima</name>
    <name type="common">European centipede</name>
    <name type="synonym">Geophilus maritimus</name>
    <dbReference type="NCBI Taxonomy" id="126957"/>
    <lineage>
        <taxon>Eukaryota</taxon>
        <taxon>Metazoa</taxon>
        <taxon>Ecdysozoa</taxon>
        <taxon>Arthropoda</taxon>
        <taxon>Myriapoda</taxon>
        <taxon>Chilopoda</taxon>
        <taxon>Pleurostigmophora</taxon>
        <taxon>Geophilomorpha</taxon>
        <taxon>Linotaeniidae</taxon>
        <taxon>Strigamia</taxon>
    </lineage>
</organism>
<dbReference type="GO" id="GO:0006891">
    <property type="term" value="P:intra-Golgi vesicle-mediated transport"/>
    <property type="evidence" value="ECO:0007669"/>
    <property type="project" value="TreeGrafter"/>
</dbReference>
<dbReference type="Gene3D" id="1.20.5.110">
    <property type="match status" value="1"/>
</dbReference>
<dbReference type="CDD" id="cd15890">
    <property type="entry name" value="SNARE_Vti1b"/>
    <property type="match status" value="1"/>
</dbReference>
<dbReference type="GO" id="GO:0012507">
    <property type="term" value="C:ER to Golgi transport vesicle membrane"/>
    <property type="evidence" value="ECO:0007669"/>
    <property type="project" value="TreeGrafter"/>
</dbReference>
<dbReference type="GO" id="GO:0006896">
    <property type="term" value="P:Golgi to vacuole transport"/>
    <property type="evidence" value="ECO:0007669"/>
    <property type="project" value="TreeGrafter"/>
</dbReference>
<sequence>MSSEKFEGLEDDFKAICTDADKKINERLGRSRGEEKKKLQREIQKQVEKAEVLFDELEAEVRLAPQPFRNEMSYRVRRYKENLSQLRVKLKNSYSVLSPDPQDGYEGTNPFFDGADAHNRGILLQTNTVLGRTSDRITRSHVIAAETDEIGQNIITDLGEQRESLLRTKDRLEETDQTLSRSRRILNAMSRSMLGNKVILIVVILVEIGIFSGVLYMRFFKK</sequence>
<dbReference type="GO" id="GO:0042147">
    <property type="term" value="P:retrograde transport, endosome to Golgi"/>
    <property type="evidence" value="ECO:0007669"/>
    <property type="project" value="TreeGrafter"/>
</dbReference>
<dbReference type="eggNOG" id="KOG1666">
    <property type="taxonomic scope" value="Eukaryota"/>
</dbReference>
<dbReference type="GO" id="GO:0006886">
    <property type="term" value="P:intracellular protein transport"/>
    <property type="evidence" value="ECO:0007669"/>
    <property type="project" value="InterPro"/>
</dbReference>
<dbReference type="PANTHER" id="PTHR21230">
    <property type="entry name" value="VESICLE TRANSPORT V-SNARE PROTEIN VTI1-RELATED"/>
    <property type="match status" value="1"/>
</dbReference>
<feature type="domain" description="Vesicle transport v-SNARE N-terminal" evidence="10">
    <location>
        <begin position="1"/>
        <end position="92"/>
    </location>
</feature>
<dbReference type="HOGENOM" id="CLU_075474_2_0_1"/>
<dbReference type="GO" id="GO:0005829">
    <property type="term" value="C:cytosol"/>
    <property type="evidence" value="ECO:0007669"/>
    <property type="project" value="GOC"/>
</dbReference>
<keyword evidence="7" id="KW-0175">Coiled coil</keyword>
<dbReference type="GO" id="GO:0016236">
    <property type="term" value="P:macroautophagy"/>
    <property type="evidence" value="ECO:0007669"/>
    <property type="project" value="TreeGrafter"/>
</dbReference>
<evidence type="ECO:0000256" key="5">
    <source>
        <dbReference type="ARBA" id="ARBA00022927"/>
    </source>
</evidence>
<accession>T1JB09</accession>
<dbReference type="PANTHER" id="PTHR21230:SF89">
    <property type="entry name" value="VESICLE TRANSPORT THROUGH INTERACTION WITH T-SNARES HOMOLOG 1B"/>
    <property type="match status" value="1"/>
</dbReference>
<dbReference type="GO" id="GO:0005484">
    <property type="term" value="F:SNAP receptor activity"/>
    <property type="evidence" value="ECO:0007669"/>
    <property type="project" value="TreeGrafter"/>
</dbReference>
<dbReference type="PhylomeDB" id="T1JB09"/>
<evidence type="ECO:0000256" key="6">
    <source>
        <dbReference type="ARBA" id="ARBA00022989"/>
    </source>
</evidence>
<reference evidence="11" key="2">
    <citation type="submission" date="2015-02" db="UniProtKB">
        <authorList>
            <consortium name="EnsemblMetazoa"/>
        </authorList>
    </citation>
    <scope>IDENTIFICATION</scope>
</reference>
<evidence type="ECO:0000313" key="12">
    <source>
        <dbReference type="Proteomes" id="UP000014500"/>
    </source>
</evidence>
<keyword evidence="12" id="KW-1185">Reference proteome</keyword>
<evidence type="ECO:0000256" key="4">
    <source>
        <dbReference type="ARBA" id="ARBA00022692"/>
    </source>
</evidence>
<dbReference type="SUPFAM" id="SSF58038">
    <property type="entry name" value="SNARE fusion complex"/>
    <property type="match status" value="1"/>
</dbReference>
<dbReference type="InterPro" id="IPR007705">
    <property type="entry name" value="Vesicle_trsprt_v-SNARE_N"/>
</dbReference>
<dbReference type="GO" id="GO:1903076">
    <property type="term" value="P:regulation of protein localization to plasma membrane"/>
    <property type="evidence" value="ECO:0007669"/>
    <property type="project" value="TreeGrafter"/>
</dbReference>
<dbReference type="InterPro" id="IPR038407">
    <property type="entry name" value="v-SNARE_N_sf"/>
</dbReference>
<dbReference type="GO" id="GO:0048280">
    <property type="term" value="P:vesicle fusion with Golgi apparatus"/>
    <property type="evidence" value="ECO:0007669"/>
    <property type="project" value="TreeGrafter"/>
</dbReference>
<dbReference type="FunFam" id="1.20.5.110:FF:000002">
    <property type="entry name" value="Vesicle transport through interaction with t-SNAREsB"/>
    <property type="match status" value="1"/>
</dbReference>